<name>A0ABT2U9C9_9BACL</name>
<dbReference type="EMBL" id="JAOQIO010000006">
    <property type="protein sequence ID" value="MCU6790791.1"/>
    <property type="molecule type" value="Genomic_DNA"/>
</dbReference>
<sequence length="544" mass="60066">MKNSESFVPLKPYLHTKVLAIGCGPFLVSLADALLESGWLRFHILITESVPTDREQLKELVEHARLTDPMAVIEELCLDSSGRTEWHETVAPFHSILYVSQETHIEELRNLNAVCKVQQKLLLPAFCIQQVGLVGPLVHPDMEGCWESAWRRLHQAVLGSTHLSSDFSSTAGTMLANVMVFEWLKALSGATEFSTQQAFFLLNLNTLEGDWHSFVPHPLVTGLLTAPDRTSYVKEFEIPDVLTKEEREPYGWFPYFSRLTSSAAGIFHTWEEGDLGQLPLAQCRVQVADPLSEGPAKLLPDVIRSGLTHEEARRDVGLAGIEAYVKQLSTLLTPELPPYPYAHENGAAIQPFVGIGAGETVAEGVCRGLLICLTDTLTKSLINRKPLIRQVLPGNVEDERCKYYLQALTLIQGAPTIGLGMESYGFPVVWVGINGLWHGHVGLNTTLALRSVLQQALLFATSTQLILPPSGLVAASVILETKEPSHLIIPSTQERTSSEILAAALQILKRDSKRLHVMDMANEPFLKEGLVGVWGVLVREEDSR</sequence>
<dbReference type="Gene3D" id="3.40.50.720">
    <property type="entry name" value="NAD(P)-binding Rossmann-like Domain"/>
    <property type="match status" value="1"/>
</dbReference>
<proteinExistence type="predicted"/>
<gene>
    <name evidence="1" type="ORF">OB236_01505</name>
</gene>
<reference evidence="1 2" key="1">
    <citation type="submission" date="2022-09" db="EMBL/GenBank/DDBJ databases">
        <authorList>
            <person name="Han X.L."/>
            <person name="Wang Q."/>
            <person name="Lu T."/>
        </authorList>
    </citation>
    <scope>NUCLEOTIDE SEQUENCE [LARGE SCALE GENOMIC DNA]</scope>
    <source>
        <strain evidence="1 2">WQ 127069</strain>
    </source>
</reference>
<keyword evidence="2" id="KW-1185">Reference proteome</keyword>
<protein>
    <submittedName>
        <fullName evidence="1">Bacteriocin maturation protein</fullName>
    </submittedName>
</protein>
<accession>A0ABT2U9C9</accession>
<evidence type="ECO:0000313" key="2">
    <source>
        <dbReference type="Proteomes" id="UP001652445"/>
    </source>
</evidence>
<dbReference type="RefSeq" id="WP_262682312.1">
    <property type="nucleotide sequence ID" value="NZ_JAOQIO010000006.1"/>
</dbReference>
<evidence type="ECO:0000313" key="1">
    <source>
        <dbReference type="EMBL" id="MCU6790791.1"/>
    </source>
</evidence>
<comment type="caution">
    <text evidence="1">The sequence shown here is derived from an EMBL/GenBank/DDBJ whole genome shotgun (WGS) entry which is preliminary data.</text>
</comment>
<organism evidence="1 2">
    <name type="scientific">Paenibacillus baimaensis</name>
    <dbReference type="NCBI Taxonomy" id="2982185"/>
    <lineage>
        <taxon>Bacteria</taxon>
        <taxon>Bacillati</taxon>
        <taxon>Bacillota</taxon>
        <taxon>Bacilli</taxon>
        <taxon>Bacillales</taxon>
        <taxon>Paenibacillaceae</taxon>
        <taxon>Paenibacillus</taxon>
    </lineage>
</organism>
<dbReference type="Proteomes" id="UP001652445">
    <property type="component" value="Unassembled WGS sequence"/>
</dbReference>